<gene>
    <name evidence="2" type="ORF">SAMN05444972_101422</name>
</gene>
<dbReference type="InterPro" id="IPR020017">
    <property type="entry name" value="XapX_domain"/>
</dbReference>
<protein>
    <submittedName>
        <fullName evidence="2">XapX domain-containing protein</fullName>
    </submittedName>
</protein>
<keyword evidence="1" id="KW-1133">Transmembrane helix</keyword>
<sequence length="65" mass="7031">MKIYLLSLLSGGIVGVLFALLRLPIPAPPALSGVLGIIGIYLGYQLISWFEGGKGLIQWIQGWFT</sequence>
<dbReference type="Proteomes" id="UP000198660">
    <property type="component" value="Unassembled WGS sequence"/>
</dbReference>
<dbReference type="NCBIfam" id="TIGR03510">
    <property type="entry name" value="XapX"/>
    <property type="match status" value="1"/>
</dbReference>
<feature type="transmembrane region" description="Helical" evidence="1">
    <location>
        <begin position="31"/>
        <end position="50"/>
    </location>
</feature>
<keyword evidence="1" id="KW-0812">Transmembrane</keyword>
<dbReference type="EMBL" id="FPAA01000001">
    <property type="protein sequence ID" value="SFS36370.1"/>
    <property type="molecule type" value="Genomic_DNA"/>
</dbReference>
<proteinExistence type="predicted"/>
<evidence type="ECO:0000313" key="3">
    <source>
        <dbReference type="Proteomes" id="UP000198660"/>
    </source>
</evidence>
<feature type="transmembrane region" description="Helical" evidence="1">
    <location>
        <begin position="5"/>
        <end position="25"/>
    </location>
</feature>
<organism evidence="2 3">
    <name type="scientific">Marininema halotolerans</name>
    <dbReference type="NCBI Taxonomy" id="1155944"/>
    <lineage>
        <taxon>Bacteria</taxon>
        <taxon>Bacillati</taxon>
        <taxon>Bacillota</taxon>
        <taxon>Bacilli</taxon>
        <taxon>Bacillales</taxon>
        <taxon>Thermoactinomycetaceae</taxon>
        <taxon>Marininema</taxon>
    </lineage>
</organism>
<accession>A0A1I6P8B6</accession>
<dbReference type="AlphaFoldDB" id="A0A1I6P8B6"/>
<evidence type="ECO:0000313" key="2">
    <source>
        <dbReference type="EMBL" id="SFS36370.1"/>
    </source>
</evidence>
<keyword evidence="1" id="KW-0472">Membrane</keyword>
<dbReference type="RefSeq" id="WP_091833469.1">
    <property type="nucleotide sequence ID" value="NZ_FPAA01000001.1"/>
</dbReference>
<name>A0A1I6P8B6_9BACL</name>
<keyword evidence="3" id="KW-1185">Reference proteome</keyword>
<evidence type="ECO:0000256" key="1">
    <source>
        <dbReference type="SAM" id="Phobius"/>
    </source>
</evidence>
<dbReference type="InterPro" id="IPR009872">
    <property type="entry name" value="DUF1427"/>
</dbReference>
<reference evidence="3" key="1">
    <citation type="submission" date="2016-10" db="EMBL/GenBank/DDBJ databases">
        <authorList>
            <person name="Varghese N."/>
            <person name="Submissions S."/>
        </authorList>
    </citation>
    <scope>NUCLEOTIDE SEQUENCE [LARGE SCALE GENOMIC DNA]</scope>
    <source>
        <strain evidence="3">DSM 45789</strain>
    </source>
</reference>
<dbReference type="Pfam" id="PF07235">
    <property type="entry name" value="DUF1427"/>
    <property type="match status" value="1"/>
</dbReference>